<feature type="region of interest" description="Disordered" evidence="9">
    <location>
        <begin position="444"/>
        <end position="570"/>
    </location>
</feature>
<feature type="compositionally biased region" description="Basic and acidic residues" evidence="9">
    <location>
        <begin position="446"/>
        <end position="503"/>
    </location>
</feature>
<dbReference type="PANTHER" id="PTHR11079:SF179">
    <property type="entry name" value="TRNA(ADENINE(34)) DEAMINASE, CHLOROPLASTIC"/>
    <property type="match status" value="1"/>
</dbReference>
<keyword evidence="7" id="KW-0862">Zinc</keyword>
<comment type="subunit">
    <text evidence="2">Homodimer.</text>
</comment>
<keyword evidence="12" id="KW-1185">Reference proteome</keyword>
<sequence>MLNTGMASALSLRARGSLSFTTTDHSHSSNGRSPFAYSSSTPCCSYCCASLYTVPICPNYGYNLYGLKQSSLIQWSRYRRPISNGFDYYARLPVCDIDRIDYRGKVCNFTERRSVGRKRGGLRNCFVFEERNEGYDLGGVDEAEAILSLLAEDFGEECFLETKETRRLVRKPVVEKRENGSVCRECGSKKDRVEQGVSRSGCGREAMVSSRKDDSRRRKERFQSEENVEEIFREEHEGSLLKNRREERKKEESEVLLRKADQKSVEKQDRESMRRKNLKLSSRTEDKGELLRAEHMQVVAKDSSKRDEKEELLRREEHMQKVRKGSSRRDEKEELLRREEHMQKLRKDGSSCSSYYSISSNGEYDSSDEVELNSSTGHKSYSRNNELVYQETREEDQWREGYREDHGPSLANRSSSKEFNTGSGVVECNFRKKSEKRLADISVEEIESRTETSLKESKSTISHERTHEKSSNYVSRDVRKEKSTESMEFDEERKQQLRQRSGEVLRQSENMLKYKQFVGSQDIRSGNVVDSTSSQKVYTRKGEISAKVATSNQGRRSRENEHRRNSSKISEVSEVQEIDIRKTSISQQNFETNVRRENLSTTIQGSVDKTEHQQQYGRVSGQVELRGKSQQLIKNDGESISRRETNKFAKLEENVGSSRNDFDELNKVIVTSSAKTGAISVEGRNKNKSETPVRHAQYLSELGILSLGSTDGIATDDTNSGSLQLESTSLCETNIQGSVVVHPEAYGRDKTNISHGQPSKLISDEGAIVSAARLEKSSTHYVGEFVEQVRSKILSSEIQREKETYITEFLPGESSGDPQSVEQDLLHDILPSGTKGPSDEMWNVDEQSNPKPSKAEISDNAIKESGVIVKRTGRSLWNTIGDIVRFRWLAHSESHDSGRKTGGRSSPNQSMSSERWFSGHDAEENEEAVEEKEGGSSTPGLSGRDQHEKTSSQIDSGLHQQGKMGSQTEKSLCSSTSEGFLGKAGKKDSSSSVTQQKSTLQARISLPTGGEISGETSSAAIIDSSIPFPALRLQRSPVVRGVPDAGEAHASGSGTSEQIDTGLVEQTESVADKDEVKQKKLQRKDQVVRDRFDDWEEAYRLEAEQRKMDEVFMREALLEAEKAADNWEVPVGAVLVHSGKIIARGCNLVEQLRDSTAHAEIICIREASNTLRTWRLSETILYVTLEPCPMCAGAILQARIDTLVWGAPNKLLGADGSWIRLFPGDGGSSSEPTEKPPAPVHPFHPKMNIRRGVLASECADTMQQFFKRRRKQEKKADAPKPPSRLPILSRHSNFMAKMHDTFSLMFCL</sequence>
<dbReference type="InterPro" id="IPR002125">
    <property type="entry name" value="CMP_dCMP_dom"/>
</dbReference>
<feature type="region of interest" description="Disordered" evidence="9">
    <location>
        <begin position="1042"/>
        <end position="1061"/>
    </location>
</feature>
<dbReference type="InterPro" id="IPR016193">
    <property type="entry name" value="Cytidine_deaminase-like"/>
</dbReference>
<name>A0ABD1IL84_SALDI</name>
<feature type="compositionally biased region" description="Polar residues" evidence="9">
    <location>
        <begin position="990"/>
        <end position="1002"/>
    </location>
</feature>
<feature type="region of interest" description="Disordered" evidence="9">
    <location>
        <begin position="197"/>
        <end position="221"/>
    </location>
</feature>
<accession>A0ABD1IL84</accession>
<reference evidence="11 12" key="1">
    <citation type="submission" date="2024-06" db="EMBL/GenBank/DDBJ databases">
        <title>A chromosome level genome sequence of Diviner's sage (Salvia divinorum).</title>
        <authorList>
            <person name="Ford S.A."/>
            <person name="Ro D.-K."/>
            <person name="Ness R.W."/>
            <person name="Phillips M.A."/>
        </authorList>
    </citation>
    <scope>NUCLEOTIDE SEQUENCE [LARGE SCALE GENOMIC DNA]</scope>
    <source>
        <strain evidence="11">SAF-2024a</strain>
        <tissue evidence="11">Leaf</tissue>
    </source>
</reference>
<dbReference type="CDD" id="cd01285">
    <property type="entry name" value="nucleoside_deaminase"/>
    <property type="match status" value="1"/>
</dbReference>
<dbReference type="EMBL" id="JBEAFC010000001">
    <property type="protein sequence ID" value="KAL1568499.1"/>
    <property type="molecule type" value="Genomic_DNA"/>
</dbReference>
<proteinExistence type="inferred from homology"/>
<evidence type="ECO:0000256" key="5">
    <source>
        <dbReference type="ARBA" id="ARBA00022723"/>
    </source>
</evidence>
<dbReference type="GO" id="GO:0046872">
    <property type="term" value="F:metal ion binding"/>
    <property type="evidence" value="ECO:0007669"/>
    <property type="project" value="UniProtKB-KW"/>
</dbReference>
<feature type="compositionally biased region" description="Basic and acidic residues" evidence="9">
    <location>
        <begin position="282"/>
        <end position="295"/>
    </location>
</feature>
<feature type="region of interest" description="Disordered" evidence="9">
    <location>
        <begin position="893"/>
        <end position="1012"/>
    </location>
</feature>
<gene>
    <name evidence="11" type="ORF">AAHA92_00110</name>
</gene>
<feature type="region of interest" description="Disordered" evidence="9">
    <location>
        <begin position="1223"/>
        <end position="1244"/>
    </location>
</feature>
<feature type="compositionally biased region" description="Basic and acidic residues" evidence="9">
    <location>
        <begin position="327"/>
        <end position="349"/>
    </location>
</feature>
<evidence type="ECO:0000313" key="11">
    <source>
        <dbReference type="EMBL" id="KAL1568499.1"/>
    </source>
</evidence>
<feature type="compositionally biased region" description="Basic and acidic residues" evidence="9">
    <location>
        <begin position="244"/>
        <end position="274"/>
    </location>
</feature>
<evidence type="ECO:0000256" key="7">
    <source>
        <dbReference type="ARBA" id="ARBA00022833"/>
    </source>
</evidence>
<feature type="region of interest" description="Disordered" evidence="9">
    <location>
        <begin position="244"/>
        <end position="426"/>
    </location>
</feature>
<feature type="compositionally biased region" description="Basic and acidic residues" evidence="9">
    <location>
        <begin position="302"/>
        <end position="320"/>
    </location>
</feature>
<feature type="region of interest" description="Disordered" evidence="9">
    <location>
        <begin position="829"/>
        <end position="859"/>
    </location>
</feature>
<feature type="domain" description="CMP/dCMP-type deaminase" evidence="10">
    <location>
        <begin position="1107"/>
        <end position="1229"/>
    </location>
</feature>
<evidence type="ECO:0000313" key="12">
    <source>
        <dbReference type="Proteomes" id="UP001567538"/>
    </source>
</evidence>
<feature type="compositionally biased region" description="Polar residues" evidence="9">
    <location>
        <begin position="372"/>
        <end position="387"/>
    </location>
</feature>
<dbReference type="GO" id="GO:0052717">
    <property type="term" value="F:tRNA-specific adenosine-34 deaminase activity"/>
    <property type="evidence" value="ECO:0007669"/>
    <property type="project" value="UniProtKB-EC"/>
</dbReference>
<dbReference type="Proteomes" id="UP001567538">
    <property type="component" value="Unassembled WGS sequence"/>
</dbReference>
<comment type="caution">
    <text evidence="11">The sequence shown here is derived from an EMBL/GenBank/DDBJ whole genome shotgun (WGS) entry which is preliminary data.</text>
</comment>
<feature type="compositionally biased region" description="Basic and acidic residues" evidence="9">
    <location>
        <begin position="210"/>
        <end position="221"/>
    </location>
</feature>
<evidence type="ECO:0000256" key="9">
    <source>
        <dbReference type="SAM" id="MobiDB-lite"/>
    </source>
</evidence>
<evidence type="ECO:0000256" key="3">
    <source>
        <dbReference type="ARBA" id="ARBA00012740"/>
    </source>
</evidence>
<evidence type="ECO:0000256" key="4">
    <source>
        <dbReference type="ARBA" id="ARBA00022694"/>
    </source>
</evidence>
<comment type="cofactor">
    <cofactor evidence="1">
        <name>Zn(2+)</name>
        <dbReference type="ChEBI" id="CHEBI:29105"/>
    </cofactor>
</comment>
<comment type="catalytic activity">
    <reaction evidence="8">
        <text>adenosine(34) in tRNA + H2O + H(+) = inosine(34) in tRNA + NH4(+)</text>
        <dbReference type="Rhea" id="RHEA:43168"/>
        <dbReference type="Rhea" id="RHEA-COMP:10373"/>
        <dbReference type="Rhea" id="RHEA-COMP:10374"/>
        <dbReference type="ChEBI" id="CHEBI:15377"/>
        <dbReference type="ChEBI" id="CHEBI:15378"/>
        <dbReference type="ChEBI" id="CHEBI:28938"/>
        <dbReference type="ChEBI" id="CHEBI:74411"/>
        <dbReference type="ChEBI" id="CHEBI:82852"/>
        <dbReference type="EC" id="3.5.4.33"/>
    </reaction>
</comment>
<dbReference type="HAMAP" id="MF_00972">
    <property type="entry name" value="tRNA_aden_deaminase"/>
    <property type="match status" value="1"/>
</dbReference>
<evidence type="ECO:0000256" key="6">
    <source>
        <dbReference type="ARBA" id="ARBA00022801"/>
    </source>
</evidence>
<feature type="compositionally biased region" description="Low complexity" evidence="9">
    <location>
        <begin position="350"/>
        <end position="360"/>
    </location>
</feature>
<dbReference type="Gene3D" id="3.40.140.10">
    <property type="entry name" value="Cytidine Deaminase, domain 2"/>
    <property type="match status" value="1"/>
</dbReference>
<feature type="compositionally biased region" description="Polar residues" evidence="9">
    <location>
        <begin position="518"/>
        <end position="537"/>
    </location>
</feature>
<feature type="region of interest" description="Disordered" evidence="9">
    <location>
        <begin position="1268"/>
        <end position="1287"/>
    </location>
</feature>
<evidence type="ECO:0000256" key="2">
    <source>
        <dbReference type="ARBA" id="ARBA00011738"/>
    </source>
</evidence>
<feature type="compositionally biased region" description="Polar residues" evidence="9">
    <location>
        <begin position="903"/>
        <end position="915"/>
    </location>
</feature>
<organism evidence="11 12">
    <name type="scientific">Salvia divinorum</name>
    <name type="common">Maria pastora</name>
    <name type="synonym">Diviner's sage</name>
    <dbReference type="NCBI Taxonomy" id="28513"/>
    <lineage>
        <taxon>Eukaryota</taxon>
        <taxon>Viridiplantae</taxon>
        <taxon>Streptophyta</taxon>
        <taxon>Embryophyta</taxon>
        <taxon>Tracheophyta</taxon>
        <taxon>Spermatophyta</taxon>
        <taxon>Magnoliopsida</taxon>
        <taxon>eudicotyledons</taxon>
        <taxon>Gunneridae</taxon>
        <taxon>Pentapetalae</taxon>
        <taxon>asterids</taxon>
        <taxon>lamiids</taxon>
        <taxon>Lamiales</taxon>
        <taxon>Lamiaceae</taxon>
        <taxon>Nepetoideae</taxon>
        <taxon>Mentheae</taxon>
        <taxon>Salviinae</taxon>
        <taxon>Salvia</taxon>
        <taxon>Salvia subgen. Calosphace</taxon>
    </lineage>
</organism>
<evidence type="ECO:0000256" key="1">
    <source>
        <dbReference type="ARBA" id="ARBA00001947"/>
    </source>
</evidence>
<evidence type="ECO:0000259" key="10">
    <source>
        <dbReference type="PROSITE" id="PS51747"/>
    </source>
</evidence>
<feature type="compositionally biased region" description="Basic and acidic residues" evidence="9">
    <location>
        <begin position="391"/>
        <end position="407"/>
    </location>
</feature>
<dbReference type="SUPFAM" id="SSF53927">
    <property type="entry name" value="Cytidine deaminase-like"/>
    <property type="match status" value="1"/>
</dbReference>
<feature type="compositionally biased region" description="Polar residues" evidence="9">
    <location>
        <begin position="1052"/>
        <end position="1061"/>
    </location>
</feature>
<dbReference type="Pfam" id="PF00383">
    <property type="entry name" value="dCMP_cyt_deam_1"/>
    <property type="match status" value="1"/>
</dbReference>
<keyword evidence="5" id="KW-0479">Metal-binding</keyword>
<dbReference type="EC" id="3.5.4.33" evidence="3"/>
<feature type="compositionally biased region" description="Polar residues" evidence="9">
    <location>
        <begin position="951"/>
        <end position="978"/>
    </location>
</feature>
<dbReference type="PROSITE" id="PS51747">
    <property type="entry name" value="CYT_DCMP_DEAMINASES_2"/>
    <property type="match status" value="1"/>
</dbReference>
<dbReference type="GO" id="GO:0002100">
    <property type="term" value="P:tRNA wobble adenosine to inosine editing"/>
    <property type="evidence" value="ECO:0007669"/>
    <property type="project" value="UniProtKB-ARBA"/>
</dbReference>
<dbReference type="PANTHER" id="PTHR11079">
    <property type="entry name" value="CYTOSINE DEAMINASE FAMILY MEMBER"/>
    <property type="match status" value="1"/>
</dbReference>
<dbReference type="InterPro" id="IPR028883">
    <property type="entry name" value="tRNA_aden_deaminase"/>
</dbReference>
<dbReference type="FunFam" id="3.40.140.10:FF:000005">
    <property type="entry name" value="tRNA-specific adenosine deaminase"/>
    <property type="match status" value="1"/>
</dbReference>
<keyword evidence="6 11" id="KW-0378">Hydrolase</keyword>
<keyword evidence="4" id="KW-0819">tRNA processing</keyword>
<feature type="compositionally biased region" description="Polar residues" evidence="9">
    <location>
        <begin position="411"/>
        <end position="423"/>
    </location>
</feature>
<protein>
    <recommendedName>
        <fullName evidence="3">tRNA(adenine(34)) deaminase</fullName>
        <ecNumber evidence="3">3.5.4.33</ecNumber>
    </recommendedName>
</protein>
<evidence type="ECO:0000256" key="8">
    <source>
        <dbReference type="ARBA" id="ARBA00048045"/>
    </source>
</evidence>